<accession>A0A8C5PEK0</accession>
<dbReference type="InterPro" id="IPR001251">
    <property type="entry name" value="CRAL-TRIO_dom"/>
</dbReference>
<feature type="region of interest" description="Disordered" evidence="6">
    <location>
        <begin position="874"/>
        <end position="900"/>
    </location>
</feature>
<reference evidence="8" key="2">
    <citation type="submission" date="2025-09" db="UniProtKB">
        <authorList>
            <consortium name="Ensembl"/>
        </authorList>
    </citation>
    <scope>IDENTIFICATION</scope>
</reference>
<feature type="compositionally biased region" description="Polar residues" evidence="6">
    <location>
        <begin position="412"/>
        <end position="425"/>
    </location>
</feature>
<reference evidence="8" key="1">
    <citation type="submission" date="2025-08" db="UniProtKB">
        <authorList>
            <consortium name="Ensembl"/>
        </authorList>
    </citation>
    <scope>IDENTIFICATION</scope>
</reference>
<dbReference type="Ensembl" id="ENSLLET00000017981.1">
    <property type="protein sequence ID" value="ENSLLEP00000017324.1"/>
    <property type="gene ID" value="ENSLLEG00000010977.1"/>
</dbReference>
<feature type="domain" description="CRAL-TRIO" evidence="7">
    <location>
        <begin position="2009"/>
        <end position="2166"/>
    </location>
</feature>
<name>A0A8C5PEK0_9ANUR</name>
<dbReference type="CDD" id="cd00170">
    <property type="entry name" value="SEC14"/>
    <property type="match status" value="1"/>
</dbReference>
<evidence type="ECO:0000313" key="9">
    <source>
        <dbReference type="Proteomes" id="UP000694569"/>
    </source>
</evidence>
<dbReference type="Pfam" id="PF12496">
    <property type="entry name" value="BNIP2"/>
    <property type="match status" value="1"/>
</dbReference>
<proteinExistence type="predicted"/>
<feature type="compositionally biased region" description="Basic and acidic residues" evidence="6">
    <location>
        <begin position="716"/>
        <end position="726"/>
    </location>
</feature>
<protein>
    <recommendedName>
        <fullName evidence="4">Protein prune homolog 2</fullName>
    </recommendedName>
    <alternativeName>
        <fullName evidence="5">BNIP2 motif-containing molecule at the C-terminal region 1</fullName>
    </alternativeName>
</protein>
<dbReference type="SUPFAM" id="SSF52087">
    <property type="entry name" value="CRAL/TRIO domain"/>
    <property type="match status" value="1"/>
</dbReference>
<feature type="region of interest" description="Disordered" evidence="6">
    <location>
        <begin position="412"/>
        <end position="458"/>
    </location>
</feature>
<feature type="region of interest" description="Disordered" evidence="6">
    <location>
        <begin position="608"/>
        <end position="629"/>
    </location>
</feature>
<evidence type="ECO:0000259" key="7">
    <source>
        <dbReference type="PROSITE" id="PS50191"/>
    </source>
</evidence>
<feature type="region of interest" description="Disordered" evidence="6">
    <location>
        <begin position="221"/>
        <end position="254"/>
    </location>
</feature>
<dbReference type="FunFam" id="3.40.525.10:FF:000001">
    <property type="entry name" value="BCL2/adenovirus E1B protein-interacting protein 2"/>
    <property type="match status" value="1"/>
</dbReference>
<dbReference type="GO" id="GO:0005737">
    <property type="term" value="C:cytoplasm"/>
    <property type="evidence" value="ECO:0007669"/>
    <property type="project" value="UniProtKB-SubCell"/>
</dbReference>
<keyword evidence="9" id="KW-1185">Reference proteome</keyword>
<dbReference type="OrthoDB" id="19923at2759"/>
<dbReference type="SMART" id="SM00516">
    <property type="entry name" value="SEC14"/>
    <property type="match status" value="1"/>
</dbReference>
<dbReference type="PANTHER" id="PTHR12112">
    <property type="entry name" value="BNIP - RELATED"/>
    <property type="match status" value="1"/>
</dbReference>
<evidence type="ECO:0000256" key="5">
    <source>
        <dbReference type="ARBA" id="ARBA00042084"/>
    </source>
</evidence>
<feature type="compositionally biased region" description="Low complexity" evidence="6">
    <location>
        <begin position="614"/>
        <end position="628"/>
    </location>
</feature>
<dbReference type="Proteomes" id="UP000694569">
    <property type="component" value="Unplaced"/>
</dbReference>
<evidence type="ECO:0000256" key="2">
    <source>
        <dbReference type="ARBA" id="ARBA00022490"/>
    </source>
</evidence>
<evidence type="ECO:0000256" key="4">
    <source>
        <dbReference type="ARBA" id="ARBA00039860"/>
    </source>
</evidence>
<evidence type="ECO:0000256" key="6">
    <source>
        <dbReference type="SAM" id="MobiDB-lite"/>
    </source>
</evidence>
<dbReference type="GO" id="GO:0006915">
    <property type="term" value="P:apoptotic process"/>
    <property type="evidence" value="ECO:0007669"/>
    <property type="project" value="UniProtKB-KW"/>
</dbReference>
<comment type="subcellular location">
    <subcellularLocation>
        <location evidence="1">Cytoplasm</location>
    </subcellularLocation>
</comment>
<feature type="region of interest" description="Disordered" evidence="6">
    <location>
        <begin position="1156"/>
        <end position="1214"/>
    </location>
</feature>
<feature type="region of interest" description="Disordered" evidence="6">
    <location>
        <begin position="129"/>
        <end position="152"/>
    </location>
</feature>
<dbReference type="InterPro" id="IPR036865">
    <property type="entry name" value="CRAL-TRIO_dom_sf"/>
</dbReference>
<dbReference type="PANTHER" id="PTHR12112:SF11">
    <property type="entry name" value="PROTEIN PRUNE HOMOLOG 2"/>
    <property type="match status" value="1"/>
</dbReference>
<dbReference type="Gene3D" id="3.40.525.10">
    <property type="entry name" value="CRAL-TRIO lipid binding domain"/>
    <property type="match status" value="1"/>
</dbReference>
<evidence type="ECO:0000313" key="8">
    <source>
        <dbReference type="Ensembl" id="ENSLLEP00000017324.1"/>
    </source>
</evidence>
<keyword evidence="2" id="KW-0963">Cytoplasm</keyword>
<gene>
    <name evidence="8" type="primary">PRUNE2</name>
</gene>
<keyword evidence="3" id="KW-0053">Apoptosis</keyword>
<feature type="region of interest" description="Disordered" evidence="6">
    <location>
        <begin position="693"/>
        <end position="729"/>
    </location>
</feature>
<sequence length="2197" mass="245695">MSYRNIIGDLKIFLHKYGFDVLLLACYTTESQETIHQIAVYADNPELCNQVCCELEECQTPFLDLEPSDYGCDQFFVYHQESSLVTSDQLAAIIKEAINRRRIGMHSNSRTSSTEAVAGSAPLSQGSSGIMELYGSDLDPQPNPGNVADNSQDPIQAQVDVNIDLVSPDSGLATIRSSRSSKESSVFLSDDSPLAEVAGTHQSHIPCVDSYSPIPEGISVEEETQPSRNNSENRDLFNLDLAPNHPSESSSHSADYSMADDFFFQSDSSEGQHPIVLEGQDEQHLYQDDVVKCSAVSLNDKVENISLVEFDDDFIQSPESHEDICEKIHGMNDIAEYEPRLSDEILGNADIKIPPTPMNSLVESSPLDNGPPSFFPEDIIEKINEMGCNEFSQPQSKYACWWNGGGSNSSHDTLMNADPWSSSEQEPVFHSPDSWRNQKSKPFAKENSETAQPGSPFKLTLLDFHTPTAKESPKKKANPEKITFSDMWKSDNLLPVTSDPWNGSDLVGEIGATYFPENIPGKETGTMISQDPFEINKQKLCNNTYLISDTKMKASSPQELRQLPKNFCPWDLYEECEEYSTTVSPQNNWEDPLLYRCLNFTTTNEAKDCNISPPDTNYSTSDSNTSPTFDDEVKEQEIFDQANNVSRVCGTDNQAFNDEQWPKLENPISTINSSIESVKITSHPGKVDHKFVKQTQDDVNSPEDVYETSPNQSSTRKSETKHDYNDKVNNQCYGFSNELKQMEDKDTTLSAKKLDKGSKSLDDSFTCSFNPGKFLLQNNHPNSLVISQTEKKTSMKTKVDVPWKRQEQLANNTYEKNNTNILNQRLSTAKLPSITSPELLCPDLPNKVLNILSDYQPEHNDKREEDMKIISADGVSQHSPEVYFEEDTESSSLNSPEDSEHLDTSYLAEWNQLSRSPLLNITEGHNDISGHEKHTTGLPDENTQSYDVFPANNAANKTFAKHPINSEANYTYVTYPSKKMFEDGNQSFNKINIEENELFSNTSSETYFSPLCSKVNGSTFLENTKEILLSNPVRDKLDSLGTDSDLSSSFTKIYLKDNLELNCYSDKNILCSSSNSSVSSPELDDSWGMLQEKTNNASPHTNELESKPVSRNNEYCFGLSQPDIKIDGDLHQGESSISALHKVPMNLDIWNTQVYEDSESTSTSPDENEGLGQLSSLDRIGNNSSEETEEAVENSGSLEYSRHKSNSTNTEGNEAKQVDFLKNTPENNQPLISLNSGQNSTLCDDYDTQISFCSLDKSQSTESVLKIENSSKKFNESISDVILAEFCSVAEEDTIFNLVGNTEIRDWWDNDQQADDMFKESSHNNTMQPTELSINKWLHEKKSDTSNTVSSFSDEPCFERDFLTSEKALEVLACPDDSNKEKTQHIQSHSVRDKDHNTYYHTSLANGLQPATAATPYVHEQNTSLDSYDDISQTPTSLNLYMNYETGGACVQELNTSIETNCVGMSQLLVVNEVLTQILHEHNDNMSELIDHHNEHIAESNMENSAASESTDSLTSLSEHIWDLNADDRENQEFTGNDTDDDEEEQIRGRTRVIEMPLVQGSCLNEAQHGSLTSHNRNVEENVMQSFSVPTISENSFSANEEALNLELEAALHSQLSAPGGDCAPCQEFVDDSVLLWRSESTDNIRPILLDTERHGKTKSVNIPDNCTDGSFQSGSCQKGPDTVPNSFPLPDTNAMSQTKSGKPYSMNLTDTFQAISMTNGSEKQSAPVPACHSLQLEEKWSSVIPQRLASEKKSEDISEQDQSWSIILSQTEISDTSPEDIFSRSIDSDKGLGESICQGDEKTDKRHPEVKNHDYANLDESFEMFKVEESDVKSPTALDGPLLLNEEEMPYLQHLDVSMGVKQLDTGGNDQRKTTLDDVGMDIPSDASEIRPEPPNSLDLNGSHSTKIKLTAPNINLSLDHSEGSILSDENLDTPDELDINVDDLDTPDEADSFDYAGHDVQPAFGEAISVDYESIKEYTAEEERADNRLCRTVVIGEQEQRIDMRAIEPYKNVISHGGYYGEGINAIIVFSACFLPDSSRSDYNYVMENLFLYVISTLELMVAEDYMIVYLNGATPRRKMPGLGWMKKCYQMIDRRLRKNLKSFIIVHPSWFIRTILAVTRPFISSKFSSKIKYVSTLAELRELIPMDHVHIPDSIIKYEETRCFPRSVRAGCLPAEPAMASLEQGFQKKNGNNL</sequence>
<dbReference type="PROSITE" id="PS50191">
    <property type="entry name" value="CRAL_TRIO"/>
    <property type="match status" value="1"/>
</dbReference>
<organism evidence="8 9">
    <name type="scientific">Leptobrachium leishanense</name>
    <name type="common">Leishan spiny toad</name>
    <dbReference type="NCBI Taxonomy" id="445787"/>
    <lineage>
        <taxon>Eukaryota</taxon>
        <taxon>Metazoa</taxon>
        <taxon>Chordata</taxon>
        <taxon>Craniata</taxon>
        <taxon>Vertebrata</taxon>
        <taxon>Euteleostomi</taxon>
        <taxon>Amphibia</taxon>
        <taxon>Batrachia</taxon>
        <taxon>Anura</taxon>
        <taxon>Pelobatoidea</taxon>
        <taxon>Megophryidae</taxon>
        <taxon>Leptobrachium</taxon>
    </lineage>
</organism>
<evidence type="ECO:0000256" key="3">
    <source>
        <dbReference type="ARBA" id="ARBA00022703"/>
    </source>
</evidence>
<evidence type="ECO:0000256" key="1">
    <source>
        <dbReference type="ARBA" id="ARBA00004496"/>
    </source>
</evidence>
<dbReference type="InterPro" id="IPR022181">
    <property type="entry name" value="Bcl2-/adenovirus-E1B"/>
</dbReference>
<dbReference type="Pfam" id="PF13716">
    <property type="entry name" value="CRAL_TRIO_2"/>
    <property type="match status" value="1"/>
</dbReference>
<dbReference type="GeneTree" id="ENSGT00940000154422"/>
<feature type="compositionally biased region" description="Polar residues" evidence="6">
    <location>
        <begin position="1173"/>
        <end position="1185"/>
    </location>
</feature>